<organism evidence="3 4">
    <name type="scientific">Haloquadratum walsbyi J07HQW1</name>
    <dbReference type="NCBI Taxonomy" id="1238424"/>
    <lineage>
        <taxon>Archaea</taxon>
        <taxon>Methanobacteriati</taxon>
        <taxon>Methanobacteriota</taxon>
        <taxon>Stenosarchaea group</taxon>
        <taxon>Halobacteria</taxon>
        <taxon>Halobacteriales</taxon>
        <taxon>Haloferacaceae</taxon>
        <taxon>Haloquadratum</taxon>
    </lineage>
</organism>
<accession>U1MLP0</accession>
<evidence type="ECO:0000259" key="2">
    <source>
        <dbReference type="Pfam" id="PF26239"/>
    </source>
</evidence>
<dbReference type="Proteomes" id="UP000030649">
    <property type="component" value="Unassembled WGS sequence"/>
</dbReference>
<feature type="compositionally biased region" description="Polar residues" evidence="1">
    <location>
        <begin position="191"/>
        <end position="214"/>
    </location>
</feature>
<evidence type="ECO:0000313" key="4">
    <source>
        <dbReference type="Proteomes" id="UP000030649"/>
    </source>
</evidence>
<feature type="domain" description="DUF8054" evidence="2">
    <location>
        <begin position="6"/>
        <end position="179"/>
    </location>
</feature>
<reference evidence="3 4" key="1">
    <citation type="journal article" date="2013" name="PLoS ONE">
        <title>Assembly-driven community genomics of a hypersaline microbial ecosystem.</title>
        <authorList>
            <person name="Podell S."/>
            <person name="Ugalde J.A."/>
            <person name="Narasingarao P."/>
            <person name="Banfield J.F."/>
            <person name="Heidelberg K.B."/>
            <person name="Allen E.E."/>
        </authorList>
    </citation>
    <scope>NUCLEOTIDE SEQUENCE [LARGE SCALE GENOMIC DNA]</scope>
    <source>
        <strain evidence="4">J07HQW1</strain>
    </source>
</reference>
<dbReference type="InterPro" id="IPR058367">
    <property type="entry name" value="DUF8054"/>
</dbReference>
<dbReference type="HOGENOM" id="CLU_098906_0_0_2"/>
<sequence>MSFDGQIPTGDLCRSRTDADIAETLVSALDRSLTGYIVFEPQQSILAGDDDRAVITFEQGVPMAAYHTDNDVVGSQAIDALSDSGTPHVDVYTLPATTLMSIHRDVTDTFAIAPTAPARRLTDNATLVERTRNAAPQTRVTGTDTQTAVEAFLADTDQIESIKQEARAEAAARAAEWGFTDQLESTETETKVTQNENHPSKDQTVVHSMQQQTNDPHDSEPDTGAVNDETSYDDPTKNIDGSSSQ</sequence>
<feature type="region of interest" description="Disordered" evidence="1">
    <location>
        <begin position="178"/>
        <end position="245"/>
    </location>
</feature>
<evidence type="ECO:0000313" key="3">
    <source>
        <dbReference type="EMBL" id="ERG90609.1"/>
    </source>
</evidence>
<dbReference type="AlphaFoldDB" id="U1MLP0"/>
<dbReference type="STRING" id="1238424.J07HQW1_00633"/>
<gene>
    <name evidence="3" type="ORF">J07HQW1_00633</name>
</gene>
<evidence type="ECO:0000256" key="1">
    <source>
        <dbReference type="SAM" id="MobiDB-lite"/>
    </source>
</evidence>
<dbReference type="EMBL" id="KE356560">
    <property type="protein sequence ID" value="ERG90609.1"/>
    <property type="molecule type" value="Genomic_DNA"/>
</dbReference>
<proteinExistence type="predicted"/>
<name>U1MLP0_9EURY</name>
<dbReference type="Pfam" id="PF26239">
    <property type="entry name" value="DUF8054"/>
    <property type="match status" value="1"/>
</dbReference>
<protein>
    <recommendedName>
        <fullName evidence="2">DUF8054 domain-containing protein</fullName>
    </recommendedName>
</protein>